<dbReference type="GO" id="GO:0005829">
    <property type="term" value="C:cytosol"/>
    <property type="evidence" value="ECO:0007669"/>
    <property type="project" value="TreeGrafter"/>
</dbReference>
<keyword evidence="3" id="KW-1185">Reference proteome</keyword>
<dbReference type="Pfam" id="PF00296">
    <property type="entry name" value="Bac_luciferase"/>
    <property type="match status" value="1"/>
</dbReference>
<evidence type="ECO:0000259" key="1">
    <source>
        <dbReference type="Pfam" id="PF00296"/>
    </source>
</evidence>
<dbReference type="GO" id="GO:0016705">
    <property type="term" value="F:oxidoreductase activity, acting on paired donors, with incorporation or reduction of molecular oxygen"/>
    <property type="evidence" value="ECO:0007669"/>
    <property type="project" value="InterPro"/>
</dbReference>
<evidence type="ECO:0000313" key="2">
    <source>
        <dbReference type="EMBL" id="SFA43051.1"/>
    </source>
</evidence>
<protein>
    <submittedName>
        <fullName evidence="2">Luciferase-like monooxygenase</fullName>
    </submittedName>
</protein>
<dbReference type="InterPro" id="IPR050766">
    <property type="entry name" value="Bact_Lucif_Oxidored"/>
</dbReference>
<dbReference type="Proteomes" id="UP000198836">
    <property type="component" value="Unassembled WGS sequence"/>
</dbReference>
<reference evidence="3" key="1">
    <citation type="submission" date="2016-10" db="EMBL/GenBank/DDBJ databases">
        <authorList>
            <person name="Varghese N."/>
            <person name="Submissions S."/>
        </authorList>
    </citation>
    <scope>NUCLEOTIDE SEQUENCE [LARGE SCALE GENOMIC DNA]</scope>
    <source>
        <strain evidence="3">DSM 18130</strain>
    </source>
</reference>
<keyword evidence="2" id="KW-0503">Monooxygenase</keyword>
<dbReference type="STRING" id="332999.SAMN04488511_103243"/>
<dbReference type="PANTHER" id="PTHR30137:SF6">
    <property type="entry name" value="LUCIFERASE-LIKE MONOOXYGENASE"/>
    <property type="match status" value="1"/>
</dbReference>
<dbReference type="GO" id="GO:0004497">
    <property type="term" value="F:monooxygenase activity"/>
    <property type="evidence" value="ECO:0007669"/>
    <property type="project" value="UniProtKB-KW"/>
</dbReference>
<evidence type="ECO:0000313" key="3">
    <source>
        <dbReference type="Proteomes" id="UP000198836"/>
    </source>
</evidence>
<dbReference type="RefSeq" id="WP_090981130.1">
    <property type="nucleotide sequence ID" value="NZ_FOJM01000003.1"/>
</dbReference>
<accession>A0A1I0SU84</accession>
<sequence>MSINKIGLMDFGTRSKKIDSLSIIESVIEDAALAEKLGFHRLWYGEHFITSANSPWFSPDMLLPLICGNTNTIRVGIAGVLAGYTSPIRTASSYKMLNNLFNNRIDLGFAKGTPGGNFLPFFSQPKIASHEEGMQHIQSQIAAISSLLHDEDEHVKNGVILAPYRGSVPSLWNLGGSPHSYQASLSNQLNCSRTLFHKGVNLELGLDNLKAYREDFYKQFGRLPEVNIALAGFTSPNKSKREEVIALSEAEFDFVEPKTRLCCEPQELFDKMSAYAEMYDADEVIFFDIARDPDYRRESMAWMSEVFGMKNRQQLVA</sequence>
<gene>
    <name evidence="2" type="ORF">SAMN04488511_103243</name>
</gene>
<feature type="domain" description="Luciferase-like" evidence="1">
    <location>
        <begin position="24"/>
        <end position="183"/>
    </location>
</feature>
<dbReference type="Gene3D" id="3.20.20.30">
    <property type="entry name" value="Luciferase-like domain"/>
    <property type="match status" value="1"/>
</dbReference>
<dbReference type="InterPro" id="IPR011251">
    <property type="entry name" value="Luciferase-like_dom"/>
</dbReference>
<proteinExistence type="predicted"/>
<dbReference type="InterPro" id="IPR036661">
    <property type="entry name" value="Luciferase-like_sf"/>
</dbReference>
<dbReference type="AlphaFoldDB" id="A0A1I0SU84"/>
<dbReference type="SUPFAM" id="SSF51679">
    <property type="entry name" value="Bacterial luciferase-like"/>
    <property type="match status" value="1"/>
</dbReference>
<name>A0A1I0SU84_9SPHI</name>
<dbReference type="PANTHER" id="PTHR30137">
    <property type="entry name" value="LUCIFERASE-LIKE MONOOXYGENASE"/>
    <property type="match status" value="1"/>
</dbReference>
<dbReference type="OrthoDB" id="9780518at2"/>
<keyword evidence="2" id="KW-0560">Oxidoreductase</keyword>
<dbReference type="EMBL" id="FOJM01000003">
    <property type="protein sequence ID" value="SFA43051.1"/>
    <property type="molecule type" value="Genomic_DNA"/>
</dbReference>
<organism evidence="2 3">
    <name type="scientific">Pedobacter suwonensis</name>
    <dbReference type="NCBI Taxonomy" id="332999"/>
    <lineage>
        <taxon>Bacteria</taxon>
        <taxon>Pseudomonadati</taxon>
        <taxon>Bacteroidota</taxon>
        <taxon>Sphingobacteriia</taxon>
        <taxon>Sphingobacteriales</taxon>
        <taxon>Sphingobacteriaceae</taxon>
        <taxon>Pedobacter</taxon>
    </lineage>
</organism>